<dbReference type="AlphaFoldDB" id="A0AAE0I2U9"/>
<organism evidence="6 7">
    <name type="scientific">Cercophora scortea</name>
    <dbReference type="NCBI Taxonomy" id="314031"/>
    <lineage>
        <taxon>Eukaryota</taxon>
        <taxon>Fungi</taxon>
        <taxon>Dikarya</taxon>
        <taxon>Ascomycota</taxon>
        <taxon>Pezizomycotina</taxon>
        <taxon>Sordariomycetes</taxon>
        <taxon>Sordariomycetidae</taxon>
        <taxon>Sordariales</taxon>
        <taxon>Lasiosphaeriaceae</taxon>
        <taxon>Cercophora</taxon>
    </lineage>
</organism>
<name>A0AAE0I2U9_9PEZI</name>
<gene>
    <name evidence="6" type="ORF">B0T19DRAFT_446396</name>
</gene>
<evidence type="ECO:0000313" key="7">
    <source>
        <dbReference type="Proteomes" id="UP001286456"/>
    </source>
</evidence>
<evidence type="ECO:0000256" key="2">
    <source>
        <dbReference type="ARBA" id="ARBA00023242"/>
    </source>
</evidence>
<feature type="domain" description="HMG box" evidence="5">
    <location>
        <begin position="74"/>
        <end position="151"/>
    </location>
</feature>
<accession>A0AAE0I2U9</accession>
<keyword evidence="1 3" id="KW-0238">DNA-binding</keyword>
<evidence type="ECO:0000256" key="4">
    <source>
        <dbReference type="SAM" id="MobiDB-lite"/>
    </source>
</evidence>
<reference evidence="6" key="2">
    <citation type="submission" date="2023-06" db="EMBL/GenBank/DDBJ databases">
        <authorList>
            <consortium name="Lawrence Berkeley National Laboratory"/>
            <person name="Haridas S."/>
            <person name="Hensen N."/>
            <person name="Bonometti L."/>
            <person name="Westerberg I."/>
            <person name="Brannstrom I.O."/>
            <person name="Guillou S."/>
            <person name="Cros-Aarteil S."/>
            <person name="Calhoun S."/>
            <person name="Kuo A."/>
            <person name="Mondo S."/>
            <person name="Pangilinan J."/>
            <person name="Riley R."/>
            <person name="Labutti K."/>
            <person name="Andreopoulos B."/>
            <person name="Lipzen A."/>
            <person name="Chen C."/>
            <person name="Yanf M."/>
            <person name="Daum C."/>
            <person name="Ng V."/>
            <person name="Clum A."/>
            <person name="Steindorff A."/>
            <person name="Ohm R."/>
            <person name="Martin F."/>
            <person name="Silar P."/>
            <person name="Natvig D."/>
            <person name="Lalanne C."/>
            <person name="Gautier V."/>
            <person name="Ament-Velasquez S.L."/>
            <person name="Kruys A."/>
            <person name="Hutchinson M.I."/>
            <person name="Powell A.J."/>
            <person name="Barry K."/>
            <person name="Miller A.N."/>
            <person name="Grigoriev I.V."/>
            <person name="Debuchy R."/>
            <person name="Gladieux P."/>
            <person name="Thoren M.H."/>
            <person name="Johannesson H."/>
        </authorList>
    </citation>
    <scope>NUCLEOTIDE SEQUENCE</scope>
    <source>
        <strain evidence="6">SMH4131-1</strain>
    </source>
</reference>
<dbReference type="InterPro" id="IPR036910">
    <property type="entry name" value="HMG_box_dom_sf"/>
</dbReference>
<proteinExistence type="predicted"/>
<sequence length="487" mass="54437">MPTTRAQWRADIKRGPIPEVSADNVQPISQLAEQLNVPAVDVEAYVNRDSATRQHEVHAPWRGPGRPNKAPGKIMRPLNSYMLYRMTYEPCIRDYLKLACKFDNRDINKQTLVSRFSGKSWKRESASVRQRFDELAMIDKANHRLAFPDYKYAPKQYARKESEEHGDDEASVEAEIHVAVGAPDSDSLHVAEAPVDLSIPDISTWLELPPQAADPFQAADVFQAVSVPVTDADPMVFVQNFTGYIPNSYALAGVQGPGHQSSFTVTYPQATNQPQSIPDSNTLPIDPAFDNFQMDVEVGDLSVYPSLGDLQPEVLSSINVDPSLDDIQMDTNADKYEFSIYPSLDDLQTDIGSINIDPSLDDIQIGPTPDDIPMDTDEGDFDFNVYPSLDNIQTDVGDLNIDPSLESISTDNIDAWLANEPTEPSPYPQEPLQFDIAALMTEKTVPREEVHKTLSDHDIEHLRVMDEESQDLATWLWDANWTDMLSV</sequence>
<feature type="region of interest" description="Disordered" evidence="4">
    <location>
        <begin position="53"/>
        <end position="72"/>
    </location>
</feature>
<dbReference type="SUPFAM" id="SSF47095">
    <property type="entry name" value="HMG-box"/>
    <property type="match status" value="1"/>
</dbReference>
<dbReference type="GO" id="GO:0000981">
    <property type="term" value="F:DNA-binding transcription factor activity, RNA polymerase II-specific"/>
    <property type="evidence" value="ECO:0007669"/>
    <property type="project" value="TreeGrafter"/>
</dbReference>
<evidence type="ECO:0000256" key="1">
    <source>
        <dbReference type="ARBA" id="ARBA00023125"/>
    </source>
</evidence>
<dbReference type="Gene3D" id="1.10.30.10">
    <property type="entry name" value="High mobility group box domain"/>
    <property type="match status" value="1"/>
</dbReference>
<dbReference type="EMBL" id="JAUEPO010000007">
    <property type="protein sequence ID" value="KAK3317430.1"/>
    <property type="molecule type" value="Genomic_DNA"/>
</dbReference>
<dbReference type="Proteomes" id="UP001286456">
    <property type="component" value="Unassembled WGS sequence"/>
</dbReference>
<dbReference type="GO" id="GO:0000978">
    <property type="term" value="F:RNA polymerase II cis-regulatory region sequence-specific DNA binding"/>
    <property type="evidence" value="ECO:0007669"/>
    <property type="project" value="TreeGrafter"/>
</dbReference>
<evidence type="ECO:0000256" key="3">
    <source>
        <dbReference type="PROSITE-ProRule" id="PRU00267"/>
    </source>
</evidence>
<dbReference type="InterPro" id="IPR009071">
    <property type="entry name" value="HMG_box_dom"/>
</dbReference>
<dbReference type="PROSITE" id="PS50118">
    <property type="entry name" value="HMG_BOX_2"/>
    <property type="match status" value="1"/>
</dbReference>
<reference evidence="6" key="1">
    <citation type="journal article" date="2023" name="Mol. Phylogenet. Evol.">
        <title>Genome-scale phylogeny and comparative genomics of the fungal order Sordariales.</title>
        <authorList>
            <person name="Hensen N."/>
            <person name="Bonometti L."/>
            <person name="Westerberg I."/>
            <person name="Brannstrom I.O."/>
            <person name="Guillou S."/>
            <person name="Cros-Aarteil S."/>
            <person name="Calhoun S."/>
            <person name="Haridas S."/>
            <person name="Kuo A."/>
            <person name="Mondo S."/>
            <person name="Pangilinan J."/>
            <person name="Riley R."/>
            <person name="LaButti K."/>
            <person name="Andreopoulos B."/>
            <person name="Lipzen A."/>
            <person name="Chen C."/>
            <person name="Yan M."/>
            <person name="Daum C."/>
            <person name="Ng V."/>
            <person name="Clum A."/>
            <person name="Steindorff A."/>
            <person name="Ohm R.A."/>
            <person name="Martin F."/>
            <person name="Silar P."/>
            <person name="Natvig D.O."/>
            <person name="Lalanne C."/>
            <person name="Gautier V."/>
            <person name="Ament-Velasquez S.L."/>
            <person name="Kruys A."/>
            <person name="Hutchinson M.I."/>
            <person name="Powell A.J."/>
            <person name="Barry K."/>
            <person name="Miller A.N."/>
            <person name="Grigoriev I.V."/>
            <person name="Debuchy R."/>
            <person name="Gladieux P."/>
            <person name="Hiltunen Thoren M."/>
            <person name="Johannesson H."/>
        </authorList>
    </citation>
    <scope>NUCLEOTIDE SEQUENCE</scope>
    <source>
        <strain evidence="6">SMH4131-1</strain>
    </source>
</reference>
<keyword evidence="2 3" id="KW-0539">Nucleus</keyword>
<comment type="caution">
    <text evidence="6">The sequence shown here is derived from an EMBL/GenBank/DDBJ whole genome shotgun (WGS) entry which is preliminary data.</text>
</comment>
<evidence type="ECO:0000313" key="6">
    <source>
        <dbReference type="EMBL" id="KAK3317430.1"/>
    </source>
</evidence>
<dbReference type="PANTHER" id="PTHR45789">
    <property type="entry name" value="FI18025P1"/>
    <property type="match status" value="1"/>
</dbReference>
<dbReference type="GO" id="GO:0005634">
    <property type="term" value="C:nucleus"/>
    <property type="evidence" value="ECO:0007669"/>
    <property type="project" value="UniProtKB-UniRule"/>
</dbReference>
<dbReference type="InterPro" id="IPR051356">
    <property type="entry name" value="SOX/SOX-like_TF"/>
</dbReference>
<keyword evidence="7" id="KW-1185">Reference proteome</keyword>
<dbReference type="PANTHER" id="PTHR45789:SF2">
    <property type="entry name" value="FI18025P1"/>
    <property type="match status" value="1"/>
</dbReference>
<protein>
    <recommendedName>
        <fullName evidence="5">HMG box domain-containing protein</fullName>
    </recommendedName>
</protein>
<dbReference type="SMART" id="SM00398">
    <property type="entry name" value="HMG"/>
    <property type="match status" value="1"/>
</dbReference>
<evidence type="ECO:0000259" key="5">
    <source>
        <dbReference type="PROSITE" id="PS50118"/>
    </source>
</evidence>
<feature type="DNA-binding region" description="HMG box" evidence="3">
    <location>
        <begin position="74"/>
        <end position="151"/>
    </location>
</feature>